<dbReference type="InterPro" id="IPR002684">
    <property type="entry name" value="Biotin_synth/BioAB"/>
</dbReference>
<proteinExistence type="predicted"/>
<dbReference type="PROSITE" id="PS51918">
    <property type="entry name" value="RADICAL_SAM"/>
    <property type="match status" value="1"/>
</dbReference>
<dbReference type="GO" id="GO:0051537">
    <property type="term" value="F:2 iron, 2 sulfur cluster binding"/>
    <property type="evidence" value="ECO:0007669"/>
    <property type="project" value="UniProtKB-KW"/>
</dbReference>
<keyword evidence="6" id="KW-0408">Iron</keyword>
<sequence>MSLNISRHDKNLNNKVLMILNKALHGGQITKKEAKTLLNVDVYSKDMYNILACANVLSRKHFKNLGEIYAQIGLNNSPCSKNCNFCFFGEKHGLIKEIVNIEEEEIYRKVDNFIKSGVTEVFLMATADYDFEKFLAIGRKVRKIIPKEMKLVANLGDFNREMACELKKIGFTGAYHICRLREGEDTDIPKEERISTLSIIQQSDLELYYCVEPIGPEHTIDEIVEEIFRGLEYDASVMAVMRRIPVKGTPLEKAGQISELELSKICAVTRLAAGDSIRAMGVHEPSLLSLVGGANQIYAEKGCNPRDLKKETSDGRGFSAAMANKMLLEAGWEY</sequence>
<dbReference type="Proteomes" id="UP000190285">
    <property type="component" value="Unassembled WGS sequence"/>
</dbReference>
<dbReference type="InterPro" id="IPR007197">
    <property type="entry name" value="rSAM"/>
</dbReference>
<dbReference type="SFLD" id="SFLDS00029">
    <property type="entry name" value="Radical_SAM"/>
    <property type="match status" value="1"/>
</dbReference>
<keyword evidence="2" id="KW-0949">S-adenosyl-L-methionine</keyword>
<evidence type="ECO:0000256" key="6">
    <source>
        <dbReference type="ARBA" id="ARBA00023004"/>
    </source>
</evidence>
<organism evidence="9 10">
    <name type="scientific">Maledivibacter halophilus</name>
    <dbReference type="NCBI Taxonomy" id="36842"/>
    <lineage>
        <taxon>Bacteria</taxon>
        <taxon>Bacillati</taxon>
        <taxon>Bacillota</taxon>
        <taxon>Clostridia</taxon>
        <taxon>Peptostreptococcales</taxon>
        <taxon>Caminicellaceae</taxon>
        <taxon>Maledivibacter</taxon>
    </lineage>
</organism>
<evidence type="ECO:0000256" key="3">
    <source>
        <dbReference type="ARBA" id="ARBA00022714"/>
    </source>
</evidence>
<protein>
    <submittedName>
        <fullName evidence="9">Biotin synthase</fullName>
    </submittedName>
</protein>
<reference evidence="9 10" key="1">
    <citation type="submission" date="2017-02" db="EMBL/GenBank/DDBJ databases">
        <authorList>
            <person name="Peterson S.W."/>
        </authorList>
    </citation>
    <scope>NUCLEOTIDE SEQUENCE [LARGE SCALE GENOMIC DNA]</scope>
    <source>
        <strain evidence="9 10">M1</strain>
    </source>
</reference>
<dbReference type="GO" id="GO:0009102">
    <property type="term" value="P:biotin biosynthetic process"/>
    <property type="evidence" value="ECO:0007669"/>
    <property type="project" value="UniProtKB-KW"/>
</dbReference>
<dbReference type="AlphaFoldDB" id="A0A1T5IL85"/>
<keyword evidence="3" id="KW-0001">2Fe-2S</keyword>
<dbReference type="GO" id="GO:0004076">
    <property type="term" value="F:biotin synthase activity"/>
    <property type="evidence" value="ECO:0007669"/>
    <property type="project" value="InterPro"/>
</dbReference>
<evidence type="ECO:0000259" key="8">
    <source>
        <dbReference type="PROSITE" id="PS51918"/>
    </source>
</evidence>
<dbReference type="PANTHER" id="PTHR22976:SF2">
    <property type="entry name" value="BIOTIN SYNTHASE, MITOCHONDRIAL"/>
    <property type="match status" value="1"/>
</dbReference>
<dbReference type="SUPFAM" id="SSF102114">
    <property type="entry name" value="Radical SAM enzymes"/>
    <property type="match status" value="1"/>
</dbReference>
<dbReference type="EMBL" id="FUZT01000001">
    <property type="protein sequence ID" value="SKC39758.1"/>
    <property type="molecule type" value="Genomic_DNA"/>
</dbReference>
<evidence type="ECO:0000313" key="10">
    <source>
        <dbReference type="Proteomes" id="UP000190285"/>
    </source>
</evidence>
<accession>A0A1T5IL85</accession>
<keyword evidence="7" id="KW-0411">Iron-sulfur</keyword>
<keyword evidence="1" id="KW-0004">4Fe-4S</keyword>
<keyword evidence="4" id="KW-0479">Metal-binding</keyword>
<evidence type="ECO:0000313" key="9">
    <source>
        <dbReference type="EMBL" id="SKC39758.1"/>
    </source>
</evidence>
<dbReference type="Gene3D" id="3.20.20.70">
    <property type="entry name" value="Aldolase class I"/>
    <property type="match status" value="1"/>
</dbReference>
<evidence type="ECO:0000256" key="1">
    <source>
        <dbReference type="ARBA" id="ARBA00022485"/>
    </source>
</evidence>
<dbReference type="GO" id="GO:0046872">
    <property type="term" value="F:metal ion binding"/>
    <property type="evidence" value="ECO:0007669"/>
    <property type="project" value="UniProtKB-KW"/>
</dbReference>
<name>A0A1T5IL85_9FIRM</name>
<dbReference type="Pfam" id="PF04055">
    <property type="entry name" value="Radical_SAM"/>
    <property type="match status" value="1"/>
</dbReference>
<keyword evidence="5" id="KW-0093">Biotin biosynthesis</keyword>
<keyword evidence="10" id="KW-1185">Reference proteome</keyword>
<dbReference type="InterPro" id="IPR058240">
    <property type="entry name" value="rSAM_sf"/>
</dbReference>
<gene>
    <name evidence="9" type="ORF">SAMN02194393_00499</name>
</gene>
<evidence type="ECO:0000256" key="2">
    <source>
        <dbReference type="ARBA" id="ARBA00022691"/>
    </source>
</evidence>
<dbReference type="STRING" id="36842.SAMN02194393_00499"/>
<feature type="domain" description="Radical SAM core" evidence="8">
    <location>
        <begin position="64"/>
        <end position="283"/>
    </location>
</feature>
<dbReference type="InterPro" id="IPR013785">
    <property type="entry name" value="Aldolase_TIM"/>
</dbReference>
<dbReference type="PANTHER" id="PTHR22976">
    <property type="entry name" value="BIOTIN SYNTHASE"/>
    <property type="match status" value="1"/>
</dbReference>
<evidence type="ECO:0000256" key="7">
    <source>
        <dbReference type="ARBA" id="ARBA00023014"/>
    </source>
</evidence>
<evidence type="ECO:0000256" key="5">
    <source>
        <dbReference type="ARBA" id="ARBA00022756"/>
    </source>
</evidence>
<dbReference type="GO" id="GO:0051539">
    <property type="term" value="F:4 iron, 4 sulfur cluster binding"/>
    <property type="evidence" value="ECO:0007669"/>
    <property type="project" value="UniProtKB-KW"/>
</dbReference>
<evidence type="ECO:0000256" key="4">
    <source>
        <dbReference type="ARBA" id="ARBA00022723"/>
    </source>
</evidence>
<dbReference type="RefSeq" id="WP_244281974.1">
    <property type="nucleotide sequence ID" value="NZ_FUZT01000001.1"/>
</dbReference>